<dbReference type="InterPro" id="IPR012338">
    <property type="entry name" value="Beta-lactam/transpept-like"/>
</dbReference>
<gene>
    <name evidence="5" type="ORF">Strain138_002236</name>
    <name evidence="6" type="ORF">Strain318_002235</name>
</gene>
<dbReference type="Proteomes" id="UP001229955">
    <property type="component" value="Chromosome"/>
</dbReference>
<dbReference type="AlphaFoldDB" id="A0AA49K139"/>
<keyword evidence="7" id="KW-1185">Reference proteome</keyword>
<feature type="transmembrane region" description="Helical" evidence="2">
    <location>
        <begin position="1030"/>
        <end position="1054"/>
    </location>
</feature>
<evidence type="ECO:0000256" key="2">
    <source>
        <dbReference type="SAM" id="Phobius"/>
    </source>
</evidence>
<dbReference type="RefSeq" id="WP_367885792.1">
    <property type="nucleotide sequence ID" value="NZ_CP130612.1"/>
</dbReference>
<feature type="transmembrane region" description="Helical" evidence="2">
    <location>
        <begin position="965"/>
        <end position="984"/>
    </location>
</feature>
<dbReference type="Pfam" id="PF03109">
    <property type="entry name" value="ABC1"/>
    <property type="match status" value="1"/>
</dbReference>
<feature type="transmembrane region" description="Helical" evidence="2">
    <location>
        <begin position="926"/>
        <end position="945"/>
    </location>
</feature>
<dbReference type="KEGG" id="pspc:Strain318_002235"/>
<evidence type="ECO:0000256" key="1">
    <source>
        <dbReference type="ARBA" id="ARBA00009670"/>
    </source>
</evidence>
<evidence type="ECO:0000313" key="7">
    <source>
        <dbReference type="Proteomes" id="UP001229955"/>
    </source>
</evidence>
<dbReference type="SUPFAM" id="SSF56601">
    <property type="entry name" value="beta-lactamase/transpeptidase-like"/>
    <property type="match status" value="1"/>
</dbReference>
<organism evidence="6 7">
    <name type="scientific">Pseudogemmatithrix spongiicola</name>
    <dbReference type="NCBI Taxonomy" id="3062599"/>
    <lineage>
        <taxon>Bacteria</taxon>
        <taxon>Pseudomonadati</taxon>
        <taxon>Gemmatimonadota</taxon>
        <taxon>Gemmatimonadia</taxon>
        <taxon>Gemmatimonadales</taxon>
        <taxon>Gemmatimonadaceae</taxon>
        <taxon>Pseudogemmatithrix</taxon>
    </lineage>
</organism>
<dbReference type="Pfam" id="PF00144">
    <property type="entry name" value="Beta-lactamase"/>
    <property type="match status" value="1"/>
</dbReference>
<keyword evidence="2" id="KW-0472">Membrane</keyword>
<feature type="domain" description="Beta-lactamase-related" evidence="3">
    <location>
        <begin position="482"/>
        <end position="805"/>
    </location>
</feature>
<dbReference type="InterPro" id="IPR004147">
    <property type="entry name" value="ABC1_dom"/>
</dbReference>
<name>A0AA49K139_9BACT</name>
<dbReference type="EMBL" id="CP130613">
    <property type="protein sequence ID" value="WKW15832.1"/>
    <property type="molecule type" value="Genomic_DNA"/>
</dbReference>
<dbReference type="Gene3D" id="3.40.710.10">
    <property type="entry name" value="DD-peptidase/beta-lactamase superfamily"/>
    <property type="match status" value="1"/>
</dbReference>
<keyword evidence="2" id="KW-1133">Transmembrane helix</keyword>
<feature type="transmembrane region" description="Helical" evidence="2">
    <location>
        <begin position="996"/>
        <end position="1018"/>
    </location>
</feature>
<dbReference type="InterPro" id="IPR001466">
    <property type="entry name" value="Beta-lactam-related"/>
</dbReference>
<comment type="similarity">
    <text evidence="1">Belongs to the protein kinase superfamily. ADCK protein kinase family.</text>
</comment>
<dbReference type="EMBL" id="CP130612">
    <property type="protein sequence ID" value="WKW12925.1"/>
    <property type="molecule type" value="Genomic_DNA"/>
</dbReference>
<protein>
    <submittedName>
        <fullName evidence="6">AarF/UbiB family protein</fullName>
    </submittedName>
</protein>
<dbReference type="PANTHER" id="PTHR10566:SF113">
    <property type="entry name" value="PROTEIN ACTIVITY OF BC1 COMPLEX KINASE 7, CHLOROPLASTIC"/>
    <property type="match status" value="1"/>
</dbReference>
<keyword evidence="2" id="KW-0812">Transmembrane</keyword>
<accession>A0AA49K139</accession>
<dbReference type="PANTHER" id="PTHR10566">
    <property type="entry name" value="CHAPERONE-ACTIVITY OF BC1 COMPLEX CABC1 -RELATED"/>
    <property type="match status" value="1"/>
</dbReference>
<proteinExistence type="inferred from homology"/>
<evidence type="ECO:0000313" key="6">
    <source>
        <dbReference type="EMBL" id="WKW15832.1"/>
    </source>
</evidence>
<dbReference type="CDD" id="cd05121">
    <property type="entry name" value="ABC1_ADCK3-like"/>
    <property type="match status" value="1"/>
</dbReference>
<feature type="domain" description="ABC1 atypical kinase-like" evidence="4">
    <location>
        <begin position="82"/>
        <end position="319"/>
    </location>
</feature>
<evidence type="ECO:0000259" key="3">
    <source>
        <dbReference type="Pfam" id="PF00144"/>
    </source>
</evidence>
<evidence type="ECO:0000313" key="5">
    <source>
        <dbReference type="EMBL" id="WKW12925.1"/>
    </source>
</evidence>
<reference evidence="6" key="1">
    <citation type="submission" date="2023-07" db="EMBL/GenBank/DDBJ databases">
        <authorList>
            <person name="Haufschild T."/>
            <person name="Kallscheuer N."/>
            <person name="Hammer J."/>
            <person name="Kohn T."/>
            <person name="Kabuu M."/>
            <person name="Jogler M."/>
            <person name="Wohfarth N."/>
            <person name="Heuer A."/>
            <person name="Rohde M."/>
            <person name="van Teeseling M.C.F."/>
            <person name="Jogler C."/>
        </authorList>
    </citation>
    <scope>NUCLEOTIDE SEQUENCE</scope>
    <source>
        <strain evidence="5">Strain 138</strain>
        <strain evidence="6">Strain 318</strain>
    </source>
</reference>
<dbReference type="Gene3D" id="1.10.510.10">
    <property type="entry name" value="Transferase(Phosphotransferase) domain 1"/>
    <property type="match status" value="1"/>
</dbReference>
<dbReference type="InterPro" id="IPR050154">
    <property type="entry name" value="UbiB_kinase"/>
</dbReference>
<evidence type="ECO:0000259" key="4">
    <source>
        <dbReference type="Pfam" id="PF03109"/>
    </source>
</evidence>
<dbReference type="SUPFAM" id="SSF56112">
    <property type="entry name" value="Protein kinase-like (PK-like)"/>
    <property type="match status" value="1"/>
</dbReference>
<sequence>MLHTLRVLLALGPFVISILRDQRRWLWFGAPLLRSPEFHARRARALVARIAKLGPTFVKLAQVFAARADLIPEPYLSQLGTLTDRVPPVPWDAIERELRSAYGEAPERTFTSIDRSPIAAASLGQVHRATWRGRDVAVKVLRPGVEHTVERDLRSARAITAWAARRWPVPHVLGFQSLVEEFATRIAEEMDFRLEAEYATEVRGNFRGNPRVVIPEVMHELTRRRVLVLAFIDGRRVDRLPAGSVDAQRLAALVMEVYVQMMLVDGLFHADPHAGNLLFTADGRLVLLDFGMMVRVPQETRLALIRTVFASIRRDPVAVADGFTALGLVAPGADPAEIRRLAGILVELSVQRTTTQQRLETMLADRVMASLYDFPVILPRDLVYFARTAALIEGIGTRYDPYFNAIQVGTPLVMRMRSRILKSLGQEAEPSVEEYAAMAGWAVGRAWRRVREVVRPLLSGLALCLGLGAATALQAQTSDSLEARIAAAVQREGLIGVSWSLLRDDSVRLGAAGTRDVRSGAVLSPESRMQVGSVAKTVTALGVLRLVSQGRLDLDAEVSTLLDAPRIENPFAASSPLRVRHLLDHSAGLDDARLWQVFTMRGDASRPLGEGLPARLTLRTPPGRQMSYSNTGYLLAGMVIERVTGSPYEAWLDSAVLAPLGMTRSTTRFVTQADDSTLAMGHFDLSTVAPTVAFPVRPAIQLTTTAEDMARLARFLVSDGRIGDSVFVDAALLQAMARASTTDAARAGLGVGYALGLLRRDRYGAVGHCHLGNQGNFRAVLCVYPQQQRAMFASYNSDPESGNFAAVDSLLVDALDVSASGSPAAAVTNATLRALDGWYEVTPARFQQFAYLDALASAVRVTAIGDSALTFAPLGGTARHLTAAGSDRFRATGRSEASHVVIRNAEGNTVISDGTQTFARVSAGRLYLRWTSAGLGIFALLTILARGTWRGLRAIRHRAAGADPLRYATIGIALLLLAPVAYLFTDAMAIGDPTFANLGVAAATLLLPISLLASLAAIIGRGTAGRRVDLVLLVLATQWCTVLAANGFLPLMLWR</sequence>
<dbReference type="InterPro" id="IPR011009">
    <property type="entry name" value="Kinase-like_dom_sf"/>
</dbReference>
<accession>A0AA49JVK8</accession>